<reference evidence="1 2" key="1">
    <citation type="submission" date="2016-10" db="EMBL/GenBank/DDBJ databases">
        <title>Complete Genome Sequence of Peptococcaceae strain DCMF.</title>
        <authorList>
            <person name="Edwards R.J."/>
            <person name="Holland S.I."/>
            <person name="Deshpande N.P."/>
            <person name="Wong Y.K."/>
            <person name="Ertan H."/>
            <person name="Manefield M."/>
            <person name="Russell T.L."/>
            <person name="Lee M.J."/>
        </authorList>
    </citation>
    <scope>NUCLEOTIDE SEQUENCE [LARGE SCALE GENOMIC DNA]</scope>
    <source>
        <strain evidence="1 2">DCMF</strain>
    </source>
</reference>
<protein>
    <recommendedName>
        <fullName evidence="3">Diaminopimelate epimerase</fullName>
    </recommendedName>
</protein>
<dbReference type="Proteomes" id="UP000323521">
    <property type="component" value="Chromosome"/>
</dbReference>
<dbReference type="AlphaFoldDB" id="A0A3G1KZN2"/>
<dbReference type="Pfam" id="PF26317">
    <property type="entry name" value="CntK_N"/>
    <property type="match status" value="1"/>
</dbReference>
<dbReference type="KEGG" id="fwa:DCMF_25690"/>
<accession>A0A3G1KZN2</accession>
<evidence type="ECO:0000313" key="1">
    <source>
        <dbReference type="EMBL" id="ATW27695.1"/>
    </source>
</evidence>
<name>A0A3G1KZN2_FORW1</name>
<dbReference type="InterPro" id="IPR058944">
    <property type="entry name" value="CntK-like"/>
</dbReference>
<evidence type="ECO:0008006" key="3">
    <source>
        <dbReference type="Google" id="ProtNLM"/>
    </source>
</evidence>
<gene>
    <name evidence="1" type="ORF">DCMF_25690</name>
</gene>
<keyword evidence="2" id="KW-1185">Reference proteome</keyword>
<evidence type="ECO:0000313" key="2">
    <source>
        <dbReference type="Proteomes" id="UP000323521"/>
    </source>
</evidence>
<dbReference type="EMBL" id="CP017634">
    <property type="protein sequence ID" value="ATW27695.1"/>
    <property type="molecule type" value="Genomic_DNA"/>
</dbReference>
<dbReference type="RefSeq" id="WP_148137071.1">
    <property type="nucleotide sequence ID" value="NZ_CP017634.1"/>
</dbReference>
<dbReference type="OrthoDB" id="9813391at2"/>
<proteinExistence type="predicted"/>
<sequence>MKLNFVKLSPAKNTTVLITDYVDPVFYQEIARVVMRYEYLGAEQVGFIVPPRNKNSRLRLEMSGSEFCGNAVLSAAALGIYKGLCREDHFCIESSGTALPLSCEVIVRAKNLSRMKAEMPKPDKMEQLKIDTGEKEIPGCLVQLPGISHFVTNCDLPRESYDQVMEILQSKSDAKALGIISYRELGGEKYEIFPFVFVRDSGSKVFEQACGSGSLSLGAYLHATEGKSILEVQQPGGTITVETGVKDYLTADVFFTCEGLVDIAENR</sequence>
<dbReference type="SUPFAM" id="SSF54506">
    <property type="entry name" value="Diaminopimelate epimerase-like"/>
    <property type="match status" value="1"/>
</dbReference>
<dbReference type="Gene3D" id="3.10.310.10">
    <property type="entry name" value="Diaminopimelate Epimerase, Chain A, domain 1"/>
    <property type="match status" value="2"/>
</dbReference>
<organism evidence="1 2">
    <name type="scientific">Formimonas warabiya</name>
    <dbReference type="NCBI Taxonomy" id="1761012"/>
    <lineage>
        <taxon>Bacteria</taxon>
        <taxon>Bacillati</taxon>
        <taxon>Bacillota</taxon>
        <taxon>Clostridia</taxon>
        <taxon>Eubacteriales</taxon>
        <taxon>Peptococcaceae</taxon>
        <taxon>Candidatus Formimonas</taxon>
    </lineage>
</organism>